<dbReference type="PANTHER" id="PTHR43031:SF17">
    <property type="entry name" value="SULFURTRANSFERASE YTWF-RELATED"/>
    <property type="match status" value="1"/>
</dbReference>
<dbReference type="Proteomes" id="UP000076404">
    <property type="component" value="Chromosome"/>
</dbReference>
<dbReference type="SMART" id="SM00450">
    <property type="entry name" value="RHOD"/>
    <property type="match status" value="1"/>
</dbReference>
<sequence>MPLDHRSAADVAALLATATPPVVIDVREQWEYDIAHLEGSVLIPLSTLPTRVDALDPTRTYALLCHHGMRSEMAGNWMAQHGFAQLINIDGGIDAWSVEVDPSLARY</sequence>
<keyword evidence="3" id="KW-1185">Reference proteome</keyword>
<gene>
    <name evidence="2" type="ORF">GEMMAAP_01220</name>
</gene>
<dbReference type="EMBL" id="CP011454">
    <property type="protein sequence ID" value="AMW03838.1"/>
    <property type="molecule type" value="Genomic_DNA"/>
</dbReference>
<dbReference type="Gene3D" id="3.40.250.10">
    <property type="entry name" value="Rhodanese-like domain"/>
    <property type="match status" value="1"/>
</dbReference>
<dbReference type="KEGG" id="gph:GEMMAAP_01220"/>
<evidence type="ECO:0000313" key="3">
    <source>
        <dbReference type="Proteomes" id="UP000076404"/>
    </source>
</evidence>
<name>A0A143BFQ2_9BACT</name>
<dbReference type="PANTHER" id="PTHR43031">
    <property type="entry name" value="FAD-DEPENDENT OXIDOREDUCTASE"/>
    <property type="match status" value="1"/>
</dbReference>
<dbReference type="InterPro" id="IPR001763">
    <property type="entry name" value="Rhodanese-like_dom"/>
</dbReference>
<proteinExistence type="predicted"/>
<protein>
    <submittedName>
        <fullName evidence="2">Sulfurtransferase</fullName>
    </submittedName>
</protein>
<reference evidence="2 3" key="2">
    <citation type="journal article" date="2016" name="Environ. Microbiol. Rep.">
        <title>Metagenomic evidence for the presence of phototrophic Gemmatimonadetes bacteria in diverse environments.</title>
        <authorList>
            <person name="Zeng Y."/>
            <person name="Baumbach J."/>
            <person name="Barbosa E.G."/>
            <person name="Azevedo V."/>
            <person name="Zhang C."/>
            <person name="Koblizek M."/>
        </authorList>
    </citation>
    <scope>NUCLEOTIDE SEQUENCE [LARGE SCALE GENOMIC DNA]</scope>
    <source>
        <strain evidence="2 3">AP64</strain>
    </source>
</reference>
<dbReference type="AlphaFoldDB" id="A0A143BFQ2"/>
<keyword evidence="2" id="KW-0808">Transferase</keyword>
<feature type="domain" description="Rhodanese" evidence="1">
    <location>
        <begin position="22"/>
        <end position="105"/>
    </location>
</feature>
<organism evidence="2 3">
    <name type="scientific">Gemmatimonas phototrophica</name>
    <dbReference type="NCBI Taxonomy" id="1379270"/>
    <lineage>
        <taxon>Bacteria</taxon>
        <taxon>Pseudomonadati</taxon>
        <taxon>Gemmatimonadota</taxon>
        <taxon>Gemmatimonadia</taxon>
        <taxon>Gemmatimonadales</taxon>
        <taxon>Gemmatimonadaceae</taxon>
        <taxon>Gemmatimonas</taxon>
    </lineage>
</organism>
<dbReference type="RefSeq" id="WP_026849112.1">
    <property type="nucleotide sequence ID" value="NZ_CP011454.1"/>
</dbReference>
<dbReference type="eggNOG" id="COG0607">
    <property type="taxonomic scope" value="Bacteria"/>
</dbReference>
<dbReference type="GO" id="GO:0016740">
    <property type="term" value="F:transferase activity"/>
    <property type="evidence" value="ECO:0007669"/>
    <property type="project" value="UniProtKB-KW"/>
</dbReference>
<accession>A0A143BFQ2</accession>
<dbReference type="InterPro" id="IPR036873">
    <property type="entry name" value="Rhodanese-like_dom_sf"/>
</dbReference>
<dbReference type="STRING" id="1379270.GEMMAAP_01220"/>
<evidence type="ECO:0000313" key="2">
    <source>
        <dbReference type="EMBL" id="AMW03838.1"/>
    </source>
</evidence>
<dbReference type="SUPFAM" id="SSF52821">
    <property type="entry name" value="Rhodanese/Cell cycle control phosphatase"/>
    <property type="match status" value="1"/>
</dbReference>
<dbReference type="Pfam" id="PF00581">
    <property type="entry name" value="Rhodanese"/>
    <property type="match status" value="1"/>
</dbReference>
<dbReference type="InterPro" id="IPR050229">
    <property type="entry name" value="GlpE_sulfurtransferase"/>
</dbReference>
<dbReference type="OrthoDB" id="9811849at2"/>
<dbReference type="PROSITE" id="PS50206">
    <property type="entry name" value="RHODANESE_3"/>
    <property type="match status" value="1"/>
</dbReference>
<reference evidence="2 3" key="1">
    <citation type="journal article" date="2014" name="Proc. Natl. Acad. Sci. U.S.A.">
        <title>Functional type 2 photosynthetic reaction centers found in the rare bacterial phylum Gemmatimonadetes.</title>
        <authorList>
            <person name="Zeng Y."/>
            <person name="Feng F."/>
            <person name="Medova H."/>
            <person name="Dean J."/>
            <person name="Koblizek M."/>
        </authorList>
    </citation>
    <scope>NUCLEOTIDE SEQUENCE [LARGE SCALE GENOMIC DNA]</scope>
    <source>
        <strain evidence="2 3">AP64</strain>
    </source>
</reference>
<evidence type="ECO:0000259" key="1">
    <source>
        <dbReference type="PROSITE" id="PS50206"/>
    </source>
</evidence>